<dbReference type="SUPFAM" id="SSF50156">
    <property type="entry name" value="PDZ domain-like"/>
    <property type="match status" value="1"/>
</dbReference>
<dbReference type="Gene3D" id="2.30.42.10">
    <property type="match status" value="1"/>
</dbReference>
<dbReference type="InterPro" id="IPR036034">
    <property type="entry name" value="PDZ_sf"/>
</dbReference>
<reference evidence="1" key="1">
    <citation type="submission" date="2013-12" db="EMBL/GenBank/DDBJ databases">
        <title>The Genome Sequence of Aphanomyces astaci APO3.</title>
        <authorList>
            <consortium name="The Broad Institute Genomics Platform"/>
            <person name="Russ C."/>
            <person name="Tyler B."/>
            <person name="van West P."/>
            <person name="Dieguez-Uribeondo J."/>
            <person name="Young S.K."/>
            <person name="Zeng Q."/>
            <person name="Gargeya S."/>
            <person name="Fitzgerald M."/>
            <person name="Abouelleil A."/>
            <person name="Alvarado L."/>
            <person name="Chapman S.B."/>
            <person name="Gainer-Dewar J."/>
            <person name="Goldberg J."/>
            <person name="Griggs A."/>
            <person name="Gujja S."/>
            <person name="Hansen M."/>
            <person name="Howarth C."/>
            <person name="Imamovic A."/>
            <person name="Ireland A."/>
            <person name="Larimer J."/>
            <person name="McCowan C."/>
            <person name="Murphy C."/>
            <person name="Pearson M."/>
            <person name="Poon T.W."/>
            <person name="Priest M."/>
            <person name="Roberts A."/>
            <person name="Saif S."/>
            <person name="Shea T."/>
            <person name="Sykes S."/>
            <person name="Wortman J."/>
            <person name="Nusbaum C."/>
            <person name="Birren B."/>
        </authorList>
    </citation>
    <scope>NUCLEOTIDE SEQUENCE [LARGE SCALE GENOMIC DNA]</scope>
    <source>
        <strain evidence="1">APO3</strain>
    </source>
</reference>
<evidence type="ECO:0008006" key="2">
    <source>
        <dbReference type="Google" id="ProtNLM"/>
    </source>
</evidence>
<proteinExistence type="predicted"/>
<dbReference type="VEuPathDB" id="FungiDB:H257_11067"/>
<accession>W4G697</accession>
<dbReference type="GeneID" id="20813063"/>
<name>W4G697_APHAT</name>
<sequence length="176" mass="20453">MSAKKYQVVLARHCIHEDWGFVSEERDRGRIVTSVVKDGPADRSGLKQGSAILQWSRWRIDWGKSVSKNLTRFMDKYHTNGLVLLFQVSHTLTTVQKCEHEGRNQVLRNMYPELRSDCSCLRLGILDWYVSTKILLYNHKRSMIPALGECTHEEILADIHKSDDDDETTSHKRKRV</sequence>
<dbReference type="AlphaFoldDB" id="W4G697"/>
<organism evidence="1">
    <name type="scientific">Aphanomyces astaci</name>
    <name type="common">Crayfish plague agent</name>
    <dbReference type="NCBI Taxonomy" id="112090"/>
    <lineage>
        <taxon>Eukaryota</taxon>
        <taxon>Sar</taxon>
        <taxon>Stramenopiles</taxon>
        <taxon>Oomycota</taxon>
        <taxon>Saprolegniomycetes</taxon>
        <taxon>Saprolegniales</taxon>
        <taxon>Verrucalvaceae</taxon>
        <taxon>Aphanomyces</taxon>
    </lineage>
</organism>
<dbReference type="EMBL" id="KI913144">
    <property type="protein sequence ID" value="ETV74549.1"/>
    <property type="molecule type" value="Genomic_DNA"/>
</dbReference>
<gene>
    <name evidence="1" type="ORF">H257_11067</name>
</gene>
<protein>
    <recommendedName>
        <fullName evidence="2">PDZ domain-containing protein</fullName>
    </recommendedName>
</protein>
<dbReference type="RefSeq" id="XP_009836207.1">
    <property type="nucleotide sequence ID" value="XM_009837905.1"/>
</dbReference>
<evidence type="ECO:0000313" key="1">
    <source>
        <dbReference type="EMBL" id="ETV74549.1"/>
    </source>
</evidence>